<evidence type="ECO:0000259" key="1">
    <source>
        <dbReference type="Pfam" id="PF11716"/>
    </source>
</evidence>
<keyword evidence="3" id="KW-1185">Reference proteome</keyword>
<accession>A0A7K0C854</accession>
<dbReference type="Pfam" id="PF11716">
    <property type="entry name" value="MDMPI_N"/>
    <property type="match status" value="1"/>
</dbReference>
<organism evidence="2 3">
    <name type="scientific">Actinomadura macrotermitis</name>
    <dbReference type="NCBI Taxonomy" id="2585200"/>
    <lineage>
        <taxon>Bacteria</taxon>
        <taxon>Bacillati</taxon>
        <taxon>Actinomycetota</taxon>
        <taxon>Actinomycetes</taxon>
        <taxon>Streptosporangiales</taxon>
        <taxon>Thermomonosporaceae</taxon>
        <taxon>Actinomadura</taxon>
    </lineage>
</organism>
<name>A0A7K0C854_9ACTN</name>
<dbReference type="EMBL" id="WEGH01000006">
    <property type="protein sequence ID" value="MQY09598.1"/>
    <property type="molecule type" value="Genomic_DNA"/>
</dbReference>
<dbReference type="AlphaFoldDB" id="A0A7K0C854"/>
<reference evidence="2 3" key="1">
    <citation type="submission" date="2019-10" db="EMBL/GenBank/DDBJ databases">
        <title>Actinomadura rubteroloni sp. nov. and Actinomadura macrotermitis sp. nov., isolated from the gut of fungus growing-termite Macrotermes natalensis.</title>
        <authorList>
            <person name="Benndorf R."/>
            <person name="Martin K."/>
            <person name="Kuefner M."/>
            <person name="De Beer W."/>
            <person name="Kaster A.-K."/>
            <person name="Vollmers J."/>
            <person name="Poulsen M."/>
            <person name="Beemelmanns C."/>
        </authorList>
    </citation>
    <scope>NUCLEOTIDE SEQUENCE [LARGE SCALE GENOMIC DNA]</scope>
    <source>
        <strain evidence="2 3">RB68</strain>
    </source>
</reference>
<comment type="caution">
    <text evidence="2">The sequence shown here is derived from an EMBL/GenBank/DDBJ whole genome shotgun (WGS) entry which is preliminary data.</text>
</comment>
<proteinExistence type="predicted"/>
<dbReference type="RefSeq" id="WP_153541617.1">
    <property type="nucleotide sequence ID" value="NZ_WEGH01000006.1"/>
</dbReference>
<sequence>MDTAMLDGLNPFDILDSEAARLDAHFAGLETPDWERPSRCAGWSVRDVLGHLAGEELYNHACLDDDLQGLSELLEKEGVKGLADFNDWCVRMRRTRPVDDVLAEWRAESGDTRRRMRALGPDATLTTMAGPYPVGLQAFHYCAEYATHADDVGALVDPGEQPGRAAWRARVGLFALAEADAPVQVEQTPGGYRVRLGDDVAELSAAELADATVNRLPDDHPLPRELREALICLA</sequence>
<evidence type="ECO:0000313" key="3">
    <source>
        <dbReference type="Proteomes" id="UP000487268"/>
    </source>
</evidence>
<protein>
    <recommendedName>
        <fullName evidence="1">Mycothiol-dependent maleylpyruvate isomerase metal-binding domain-containing protein</fullName>
    </recommendedName>
</protein>
<dbReference type="InterPro" id="IPR034660">
    <property type="entry name" value="DinB/YfiT-like"/>
</dbReference>
<dbReference type="GO" id="GO:0046872">
    <property type="term" value="F:metal ion binding"/>
    <property type="evidence" value="ECO:0007669"/>
    <property type="project" value="InterPro"/>
</dbReference>
<dbReference type="Proteomes" id="UP000487268">
    <property type="component" value="Unassembled WGS sequence"/>
</dbReference>
<dbReference type="InterPro" id="IPR024344">
    <property type="entry name" value="MDMPI_metal-binding"/>
</dbReference>
<dbReference type="InterPro" id="IPR017517">
    <property type="entry name" value="Maleyloyr_isom"/>
</dbReference>
<feature type="domain" description="Mycothiol-dependent maleylpyruvate isomerase metal-binding" evidence="1">
    <location>
        <begin position="16"/>
        <end position="152"/>
    </location>
</feature>
<dbReference type="NCBIfam" id="TIGR03083">
    <property type="entry name" value="maleylpyruvate isomerase family mycothiol-dependent enzyme"/>
    <property type="match status" value="1"/>
</dbReference>
<dbReference type="OrthoDB" id="154293at2"/>
<dbReference type="Gene3D" id="1.20.120.450">
    <property type="entry name" value="dinb family like domain"/>
    <property type="match status" value="1"/>
</dbReference>
<dbReference type="SUPFAM" id="SSF109854">
    <property type="entry name" value="DinB/YfiT-like putative metalloenzymes"/>
    <property type="match status" value="1"/>
</dbReference>
<gene>
    <name evidence="2" type="ORF">ACRB68_77240</name>
</gene>
<evidence type="ECO:0000313" key="2">
    <source>
        <dbReference type="EMBL" id="MQY09598.1"/>
    </source>
</evidence>